<keyword evidence="2" id="KW-0472">Membrane</keyword>
<evidence type="ECO:0000256" key="3">
    <source>
        <dbReference type="SAM" id="SignalP"/>
    </source>
</evidence>
<gene>
    <name evidence="4" type="ORF">BDK89_1588</name>
</gene>
<proteinExistence type="predicted"/>
<evidence type="ECO:0000313" key="4">
    <source>
        <dbReference type="EMBL" id="TDT16006.1"/>
    </source>
</evidence>
<sequence length="92" mass="9214">MTKTRIRRIAGAAALAGVMTIASAGTAAAGTDEDDDDGDDDTEETADADPTVVNTGGAFDDDGNMVPLTLAAVGMVGLAGGAFAVRRRQTEV</sequence>
<organism evidence="4 5">
    <name type="scientific">Ilumatobacter fluminis</name>
    <dbReference type="NCBI Taxonomy" id="467091"/>
    <lineage>
        <taxon>Bacteria</taxon>
        <taxon>Bacillati</taxon>
        <taxon>Actinomycetota</taxon>
        <taxon>Acidimicrobiia</taxon>
        <taxon>Acidimicrobiales</taxon>
        <taxon>Ilumatobacteraceae</taxon>
        <taxon>Ilumatobacter</taxon>
    </lineage>
</organism>
<reference evidence="4 5" key="1">
    <citation type="submission" date="2019-03" db="EMBL/GenBank/DDBJ databases">
        <title>Sequencing the genomes of 1000 actinobacteria strains.</title>
        <authorList>
            <person name="Klenk H.-P."/>
        </authorList>
    </citation>
    <scope>NUCLEOTIDE SEQUENCE [LARGE SCALE GENOMIC DNA]</scope>
    <source>
        <strain evidence="4 5">DSM 18936</strain>
    </source>
</reference>
<comment type="caution">
    <text evidence="4">The sequence shown here is derived from an EMBL/GenBank/DDBJ whole genome shotgun (WGS) entry which is preliminary data.</text>
</comment>
<accession>A0A4R7I0E6</accession>
<dbReference type="AlphaFoldDB" id="A0A4R7I0E6"/>
<evidence type="ECO:0000256" key="1">
    <source>
        <dbReference type="SAM" id="MobiDB-lite"/>
    </source>
</evidence>
<feature type="chain" id="PRO_5020949962" evidence="3">
    <location>
        <begin position="25"/>
        <end position="92"/>
    </location>
</feature>
<keyword evidence="5" id="KW-1185">Reference proteome</keyword>
<evidence type="ECO:0000313" key="5">
    <source>
        <dbReference type="Proteomes" id="UP000294558"/>
    </source>
</evidence>
<keyword evidence="2" id="KW-0812">Transmembrane</keyword>
<keyword evidence="2" id="KW-1133">Transmembrane helix</keyword>
<feature type="compositionally biased region" description="Acidic residues" evidence="1">
    <location>
        <begin position="31"/>
        <end position="47"/>
    </location>
</feature>
<feature type="transmembrane region" description="Helical" evidence="2">
    <location>
        <begin position="65"/>
        <end position="85"/>
    </location>
</feature>
<feature type="signal peptide" evidence="3">
    <location>
        <begin position="1"/>
        <end position="24"/>
    </location>
</feature>
<feature type="region of interest" description="Disordered" evidence="1">
    <location>
        <begin position="25"/>
        <end position="60"/>
    </location>
</feature>
<dbReference type="RefSeq" id="WP_133868411.1">
    <property type="nucleotide sequence ID" value="NZ_SOAU01000001.1"/>
</dbReference>
<dbReference type="EMBL" id="SOAU01000001">
    <property type="protein sequence ID" value="TDT16006.1"/>
    <property type="molecule type" value="Genomic_DNA"/>
</dbReference>
<keyword evidence="3" id="KW-0732">Signal</keyword>
<evidence type="ECO:0000256" key="2">
    <source>
        <dbReference type="SAM" id="Phobius"/>
    </source>
</evidence>
<dbReference type="Proteomes" id="UP000294558">
    <property type="component" value="Unassembled WGS sequence"/>
</dbReference>
<protein>
    <submittedName>
        <fullName evidence="4">Putative secreted protein with PEP-CTERM sorting signal</fullName>
    </submittedName>
</protein>
<name>A0A4R7I0E6_9ACTN</name>